<keyword evidence="5" id="KW-1185">Reference proteome</keyword>
<dbReference type="PRINTS" id="PR00096">
    <property type="entry name" value="GATASE"/>
</dbReference>
<dbReference type="InterPro" id="IPR050472">
    <property type="entry name" value="Anth_synth/Amidotransfase"/>
</dbReference>
<dbReference type="Proteomes" id="UP000225740">
    <property type="component" value="Unassembled WGS sequence"/>
</dbReference>
<dbReference type="AlphaFoldDB" id="A0A2G1W5Z0"/>
<evidence type="ECO:0000256" key="2">
    <source>
        <dbReference type="SAM" id="MobiDB-lite"/>
    </source>
</evidence>
<dbReference type="NCBIfam" id="TIGR00566">
    <property type="entry name" value="trpG_papA"/>
    <property type="match status" value="1"/>
</dbReference>
<dbReference type="InterPro" id="IPR029062">
    <property type="entry name" value="Class_I_gatase-like"/>
</dbReference>
<dbReference type="PANTHER" id="PTHR43418">
    <property type="entry name" value="MULTIFUNCTIONAL TRYPTOPHAN BIOSYNTHESIS PROTEIN-RELATED"/>
    <property type="match status" value="1"/>
</dbReference>
<proteinExistence type="predicted"/>
<comment type="caution">
    <text evidence="4">The sequence shown here is derived from an EMBL/GenBank/DDBJ whole genome shotgun (WGS) entry which is preliminary data.</text>
</comment>
<protein>
    <submittedName>
        <fullName evidence="4">Glutamine amidotransferase</fullName>
    </submittedName>
</protein>
<feature type="domain" description="Glutamine amidotransferase" evidence="3">
    <location>
        <begin position="41"/>
        <end position="203"/>
    </location>
</feature>
<evidence type="ECO:0000259" key="3">
    <source>
        <dbReference type="Pfam" id="PF00117"/>
    </source>
</evidence>
<dbReference type="CDD" id="cd01743">
    <property type="entry name" value="GATase1_Anthranilate_Synthase"/>
    <property type="match status" value="1"/>
</dbReference>
<sequence length="244" mass="26092">MILLLDNYDSFVHNVARYLRVAARRNRAGNNLPMEDDPGEGLQTKVVRSDSLTVEQIVGMKPSAIVISPGPHGPESAGCSFDVVQQLAGRIPILGICLGHQTIAAAYGAKVIVGPPMHGMAVPVKHRGVSVFAGLPSTIEVGRYHSLRVDATTLPNSLEVTAWAADDPTLVMGLADHKRCVHGVQFHPESLLTQGGLAMFEHFIGMAQRHQPEDQTHAKGSRFQRTTLPPISISPPKAGGGVKP</sequence>
<accession>A0A2G1W5Z0</accession>
<dbReference type="GO" id="GO:0000162">
    <property type="term" value="P:L-tryptophan biosynthetic process"/>
    <property type="evidence" value="ECO:0007669"/>
    <property type="project" value="TreeGrafter"/>
</dbReference>
<dbReference type="PANTHER" id="PTHR43418:SF4">
    <property type="entry name" value="MULTIFUNCTIONAL TRYPTOPHAN BIOSYNTHESIS PROTEIN"/>
    <property type="match status" value="1"/>
</dbReference>
<dbReference type="GO" id="GO:0016740">
    <property type="term" value="F:transferase activity"/>
    <property type="evidence" value="ECO:0007669"/>
    <property type="project" value="UniProtKB-KW"/>
</dbReference>
<dbReference type="GO" id="GO:0004049">
    <property type="term" value="F:anthranilate synthase activity"/>
    <property type="evidence" value="ECO:0007669"/>
    <property type="project" value="TreeGrafter"/>
</dbReference>
<gene>
    <name evidence="4" type="ORF">CEE69_15810</name>
</gene>
<evidence type="ECO:0000256" key="1">
    <source>
        <dbReference type="ARBA" id="ARBA00022962"/>
    </source>
</evidence>
<keyword evidence="4" id="KW-0808">Transferase</keyword>
<dbReference type="GeneID" id="90609532"/>
<dbReference type="Gene3D" id="3.40.50.880">
    <property type="match status" value="1"/>
</dbReference>
<dbReference type="OrthoDB" id="9804328at2"/>
<dbReference type="Pfam" id="PF00117">
    <property type="entry name" value="GATase"/>
    <property type="match status" value="1"/>
</dbReference>
<reference evidence="4 5" key="1">
    <citation type="submission" date="2017-06" db="EMBL/GenBank/DDBJ databases">
        <title>Description of Rhodopirellula bahusiensis sp. nov.</title>
        <authorList>
            <person name="Kizina J."/>
            <person name="Harder J."/>
        </authorList>
    </citation>
    <scope>NUCLEOTIDE SEQUENCE [LARGE SCALE GENOMIC DNA]</scope>
    <source>
        <strain evidence="4 5">SWK21</strain>
    </source>
</reference>
<dbReference type="RefSeq" id="WP_099261606.1">
    <property type="nucleotide sequence ID" value="NZ_NIZW01000011.1"/>
</dbReference>
<dbReference type="EMBL" id="NIZW01000011">
    <property type="protein sequence ID" value="PHQ34463.1"/>
    <property type="molecule type" value="Genomic_DNA"/>
</dbReference>
<name>A0A2G1W5Z0_9BACT</name>
<keyword evidence="1 4" id="KW-0315">Glutamine amidotransferase</keyword>
<feature type="region of interest" description="Disordered" evidence="2">
    <location>
        <begin position="209"/>
        <end position="244"/>
    </location>
</feature>
<dbReference type="FunFam" id="3.40.50.880:FF:000157">
    <property type="entry name" value="Anthranilate synthase component II"/>
    <property type="match status" value="1"/>
</dbReference>
<dbReference type="PRINTS" id="PR00097">
    <property type="entry name" value="ANTSNTHASEII"/>
</dbReference>
<evidence type="ECO:0000313" key="5">
    <source>
        <dbReference type="Proteomes" id="UP000225740"/>
    </source>
</evidence>
<dbReference type="SUPFAM" id="SSF52317">
    <property type="entry name" value="Class I glutamine amidotransferase-like"/>
    <property type="match status" value="1"/>
</dbReference>
<dbReference type="PROSITE" id="PS51273">
    <property type="entry name" value="GATASE_TYPE_1"/>
    <property type="match status" value="1"/>
</dbReference>
<dbReference type="InterPro" id="IPR006221">
    <property type="entry name" value="TrpG/PapA_dom"/>
</dbReference>
<dbReference type="PRINTS" id="PR00099">
    <property type="entry name" value="CPSGATASE"/>
</dbReference>
<dbReference type="InterPro" id="IPR017926">
    <property type="entry name" value="GATASE"/>
</dbReference>
<organism evidence="4 5">
    <name type="scientific">Rhodopirellula bahusiensis</name>
    <dbReference type="NCBI Taxonomy" id="2014065"/>
    <lineage>
        <taxon>Bacteria</taxon>
        <taxon>Pseudomonadati</taxon>
        <taxon>Planctomycetota</taxon>
        <taxon>Planctomycetia</taxon>
        <taxon>Pirellulales</taxon>
        <taxon>Pirellulaceae</taxon>
        <taxon>Rhodopirellula</taxon>
    </lineage>
</organism>
<evidence type="ECO:0000313" key="4">
    <source>
        <dbReference type="EMBL" id="PHQ34463.1"/>
    </source>
</evidence>
<dbReference type="GO" id="GO:0005829">
    <property type="term" value="C:cytosol"/>
    <property type="evidence" value="ECO:0007669"/>
    <property type="project" value="TreeGrafter"/>
</dbReference>